<feature type="domain" description="Siphovirus-type tail component C-terminal" evidence="1">
    <location>
        <begin position="106"/>
        <end position="173"/>
    </location>
</feature>
<sequence>MFGGGFNNLAFNSQTENEVNIVDLSAHLSGEGRVSLAATSMEMHASSHLSGEGRAMGEYIREYSLEPERMSGEGRVSASFIREIRPSIHMSGEGRMVADANRYHVDFIEFTDIFKPGDVIIIDSGKFKITRNGVNVSHLYNGDFFNLNLGENKLTWTDPATGREILFRITYQDRVLY</sequence>
<dbReference type="Gene3D" id="2.60.120.860">
    <property type="match status" value="1"/>
</dbReference>
<dbReference type="Pfam" id="PF22768">
    <property type="entry name" value="SPP1_Dit"/>
    <property type="match status" value="1"/>
</dbReference>
<dbReference type="EMBL" id="CP034346">
    <property type="protein sequence ID" value="AZS17383.1"/>
    <property type="molecule type" value="Genomic_DNA"/>
</dbReference>
<name>A0A3S9V498_9BACL</name>
<evidence type="ECO:0000313" key="3">
    <source>
        <dbReference type="Proteomes" id="UP000270678"/>
    </source>
</evidence>
<organism evidence="2 3">
    <name type="scientific">Paenibacillus lutimineralis</name>
    <dbReference type="NCBI Taxonomy" id="2707005"/>
    <lineage>
        <taxon>Bacteria</taxon>
        <taxon>Bacillati</taxon>
        <taxon>Bacillota</taxon>
        <taxon>Bacilli</taxon>
        <taxon>Bacillales</taxon>
        <taxon>Paenibacillaceae</taxon>
        <taxon>Paenibacillus</taxon>
    </lineage>
</organism>
<dbReference type="AlphaFoldDB" id="A0A3S9V498"/>
<dbReference type="KEGG" id="plut:EI981_25155"/>
<gene>
    <name evidence="2" type="ORF">EI981_25155</name>
</gene>
<reference evidence="3" key="1">
    <citation type="submission" date="2018-12" db="EMBL/GenBank/DDBJ databases">
        <title>Complete genome sequence of Paenibacillus sp. MBLB1234.</title>
        <authorList>
            <person name="Nam Y.-D."/>
            <person name="Kang J."/>
            <person name="Chung W.-H."/>
            <person name="Park Y.S."/>
        </authorList>
    </citation>
    <scope>NUCLEOTIDE SEQUENCE [LARGE SCALE GENOMIC DNA]</scope>
    <source>
        <strain evidence="3">MBLB1234</strain>
    </source>
</reference>
<dbReference type="InterPro" id="IPR054738">
    <property type="entry name" value="Siphovirus-type_tail_C"/>
</dbReference>
<keyword evidence="3" id="KW-1185">Reference proteome</keyword>
<evidence type="ECO:0000313" key="2">
    <source>
        <dbReference type="EMBL" id="AZS17383.1"/>
    </source>
</evidence>
<dbReference type="Proteomes" id="UP000270678">
    <property type="component" value="Chromosome"/>
</dbReference>
<accession>A0A3S9V498</accession>
<dbReference type="OrthoDB" id="1697871at2"/>
<proteinExistence type="predicted"/>
<evidence type="ECO:0000259" key="1">
    <source>
        <dbReference type="Pfam" id="PF22768"/>
    </source>
</evidence>
<protein>
    <recommendedName>
        <fullName evidence="1">Siphovirus-type tail component C-terminal domain-containing protein</fullName>
    </recommendedName>
</protein>